<gene>
    <name evidence="2" type="ORF">R5U08_39040</name>
</gene>
<sequence length="247" mass="26476">MEVHRVGTAAEVRPSSHVGHDAESTRVAAGEGDPEQLADGTPAAVAGGQIGGPQRPCVAVRDALGGRDARAVLRQAHQLVPVADTYPVAEETLFEQLLDPRLRNADLVGAPGRPAVVSQRHRQPGEMPLGDGDGDGDGDGGDGTLMRVVEQAAQIEHPGGAGLKVEGLCLDAALGQFVQHHHVDTRQRQFGGEQQPGRAAADHHDLGLLHDFVSLTPVMRTLRCVRHIRRTPEMCFLRHRQIVPAWR</sequence>
<name>A0ABZ0KRT9_STRC4</name>
<dbReference type="Proteomes" id="UP001305002">
    <property type="component" value="Chromosome"/>
</dbReference>
<proteinExistence type="predicted"/>
<evidence type="ECO:0000313" key="2">
    <source>
        <dbReference type="EMBL" id="WOT40551.1"/>
    </source>
</evidence>
<protein>
    <submittedName>
        <fullName evidence="2">Uncharacterized protein</fullName>
    </submittedName>
</protein>
<evidence type="ECO:0000256" key="1">
    <source>
        <dbReference type="SAM" id="MobiDB-lite"/>
    </source>
</evidence>
<feature type="region of interest" description="Disordered" evidence="1">
    <location>
        <begin position="1"/>
        <end position="51"/>
    </location>
</feature>
<reference evidence="2 3" key="1">
    <citation type="journal article" date="2021" name="J. Microbiol. Biotechnol.">
        <title>An Efficient Markerless Deletion System Suitable for the Industrial Strains of Streptomyces.</title>
        <authorList>
            <person name="Dong J."/>
            <person name="Wei J."/>
            <person name="Li H."/>
            <person name="Zhao S."/>
            <person name="Guan W."/>
        </authorList>
    </citation>
    <scope>NUCLEOTIDE SEQUENCE [LARGE SCALE GENOMIC DNA]</scope>
    <source>
        <strain evidence="2 3">CICC 11043</strain>
    </source>
</reference>
<feature type="region of interest" description="Disordered" evidence="1">
    <location>
        <begin position="114"/>
        <end position="141"/>
    </location>
</feature>
<accession>A0ABZ0KRT9</accession>
<dbReference type="EMBL" id="CP137524">
    <property type="protein sequence ID" value="WOT40551.1"/>
    <property type="molecule type" value="Genomic_DNA"/>
</dbReference>
<evidence type="ECO:0000313" key="3">
    <source>
        <dbReference type="Proteomes" id="UP001305002"/>
    </source>
</evidence>
<keyword evidence="3" id="KW-1185">Reference proteome</keyword>
<reference evidence="2 3" key="2">
    <citation type="journal article" date="2024" name="Microb. Biotechnol.">
        <title>The involvement of multiple ABC transporters in daunorubicin efflux in Streptomyces coeruleorubidus.</title>
        <authorList>
            <person name="Dong J."/>
            <person name="Ning J."/>
            <person name="Tian Y."/>
            <person name="Li H."/>
            <person name="Chen H."/>
            <person name="Guan W."/>
        </authorList>
    </citation>
    <scope>NUCLEOTIDE SEQUENCE [LARGE SCALE GENOMIC DNA]</scope>
    <source>
        <strain evidence="2 3">CICC 11043</strain>
    </source>
</reference>
<organism evidence="2 3">
    <name type="scientific">Streptomyces coeruleorubidus</name>
    <dbReference type="NCBI Taxonomy" id="116188"/>
    <lineage>
        <taxon>Bacteria</taxon>
        <taxon>Bacillati</taxon>
        <taxon>Actinomycetota</taxon>
        <taxon>Actinomycetes</taxon>
        <taxon>Kitasatosporales</taxon>
        <taxon>Streptomycetaceae</taxon>
        <taxon>Streptomyces</taxon>
    </lineage>
</organism>